<dbReference type="AlphaFoldDB" id="A0A6C2UNB7"/>
<keyword evidence="2" id="KW-1185">Reference proteome</keyword>
<sequence length="104" mass="11714">MINPLNWKTDAASAGPDANLGARFYNDAAGEVIEEIPHFTGACIYPDKSVLVVIDMKTPLLDRIDLVNMGRWSKGVCHRCDYVFFFNNLSENVRKRIDAYTDAM</sequence>
<organism evidence="1 2">
    <name type="scientific">Pontiella sulfatireligans</name>
    <dbReference type="NCBI Taxonomy" id="2750658"/>
    <lineage>
        <taxon>Bacteria</taxon>
        <taxon>Pseudomonadati</taxon>
        <taxon>Kiritimatiellota</taxon>
        <taxon>Kiritimatiellia</taxon>
        <taxon>Kiritimatiellales</taxon>
        <taxon>Pontiellaceae</taxon>
        <taxon>Pontiella</taxon>
    </lineage>
</organism>
<gene>
    <name evidence="1" type="ORF">SCARR_02881</name>
</gene>
<proteinExistence type="predicted"/>
<evidence type="ECO:0000313" key="2">
    <source>
        <dbReference type="Proteomes" id="UP000346198"/>
    </source>
</evidence>
<dbReference type="EMBL" id="CAAHFH010000002">
    <property type="protein sequence ID" value="VGO20814.1"/>
    <property type="molecule type" value="Genomic_DNA"/>
</dbReference>
<accession>A0A6C2UNB7</accession>
<name>A0A6C2UNB7_9BACT</name>
<reference evidence="1 2" key="1">
    <citation type="submission" date="2019-04" db="EMBL/GenBank/DDBJ databases">
        <authorList>
            <person name="Van Vliet M D."/>
        </authorList>
    </citation>
    <scope>NUCLEOTIDE SEQUENCE [LARGE SCALE GENOMIC DNA]</scope>
    <source>
        <strain evidence="1 2">F21</strain>
    </source>
</reference>
<evidence type="ECO:0000313" key="1">
    <source>
        <dbReference type="EMBL" id="VGO20814.1"/>
    </source>
</evidence>
<protein>
    <submittedName>
        <fullName evidence="1">Uncharacterized protein</fullName>
    </submittedName>
</protein>
<dbReference type="Proteomes" id="UP000346198">
    <property type="component" value="Unassembled WGS sequence"/>
</dbReference>
<dbReference type="RefSeq" id="WP_136062326.1">
    <property type="nucleotide sequence ID" value="NZ_CAAHFH010000002.1"/>
</dbReference>